<proteinExistence type="predicted"/>
<organism evidence="2">
    <name type="scientific">Fonticula alba</name>
    <name type="common">Slime mold</name>
    <dbReference type="NCBI Taxonomy" id="691883"/>
    <lineage>
        <taxon>Eukaryota</taxon>
        <taxon>Rotosphaerida</taxon>
        <taxon>Fonticulaceae</taxon>
        <taxon>Fonticula</taxon>
    </lineage>
</organism>
<sequence length="440" mass="45652">MSGHPNQQNGGLQQNRPSTSGVSASLRRSPRAGKRAPQSPRGSASSSVLPAHQQGNIPSGTDFSRFHPQQFQKNFSTNRPHLQMEMASSTESLPENWAAFSMRDSNLAGGGQSSVIQPGRGGRGAGHRAGPGGAIPSSPLGQPSSSPCHGVAQDAVMDTRLGCQVGVAPHGSRAEAEARHGGPGGSAHQQGGRGGAGGGAPRGARSGGGRAGATNARAAFGPGGEVDSGNMYVSSGAVSPWQDGLEDWELVSGNRAPSQRRQRQQQQQQQQQQPAAAAPQQRHHAAAATASTVSGALSDEGDASSPATPETMRRGDSHDRWQREGHGWNASRSGPPSRHPGRVADPSDDEAIELAAQRAAQDLRTGDPARREQVRAHLAQTLRTEQPAPQAPLSPRSAAQATASSEARQKKEQAPEGMSFAHAKFRGSMDNQAVAGGQMK</sequence>
<evidence type="ECO:0000313" key="2">
    <source>
        <dbReference type="EMBL" id="KCV67840.1"/>
    </source>
</evidence>
<dbReference type="AlphaFoldDB" id="A0A058Z0Q2"/>
<feature type="compositionally biased region" description="Gly residues" evidence="1">
    <location>
        <begin position="119"/>
        <end position="133"/>
    </location>
</feature>
<keyword evidence="3" id="KW-1185">Reference proteome</keyword>
<feature type="region of interest" description="Disordered" evidence="1">
    <location>
        <begin position="1"/>
        <end position="90"/>
    </location>
</feature>
<dbReference type="OMA" id="GMYVCED"/>
<feature type="region of interest" description="Disordered" evidence="1">
    <location>
        <begin position="104"/>
        <end position="150"/>
    </location>
</feature>
<protein>
    <submittedName>
        <fullName evidence="2">Uncharacterized protein</fullName>
    </submittedName>
</protein>
<dbReference type="EMBL" id="KB932212">
    <property type="protein sequence ID" value="KCV67840.1"/>
    <property type="molecule type" value="Genomic_DNA"/>
</dbReference>
<gene>
    <name evidence="2" type="ORF">H696_05571</name>
</gene>
<name>A0A058Z0Q2_FONAL</name>
<feature type="compositionally biased region" description="Gly residues" evidence="1">
    <location>
        <begin position="181"/>
        <end position="211"/>
    </location>
</feature>
<accession>A0A058Z0Q2</accession>
<evidence type="ECO:0000256" key="1">
    <source>
        <dbReference type="SAM" id="MobiDB-lite"/>
    </source>
</evidence>
<reference evidence="2" key="1">
    <citation type="submission" date="2013-04" db="EMBL/GenBank/DDBJ databases">
        <title>The Genome Sequence of Fonticula alba ATCC 38817.</title>
        <authorList>
            <consortium name="The Broad Institute Genomics Platform"/>
            <person name="Russ C."/>
            <person name="Cuomo C."/>
            <person name="Burger G."/>
            <person name="Gray M.W."/>
            <person name="Holland P.W.H."/>
            <person name="King N."/>
            <person name="Lang F.B.F."/>
            <person name="Roger A.J."/>
            <person name="Ruiz-Trillo I."/>
            <person name="Brown M."/>
            <person name="Walker B."/>
            <person name="Young S."/>
            <person name="Zeng Q."/>
            <person name="Gargeya S."/>
            <person name="Fitzgerald M."/>
            <person name="Haas B."/>
            <person name="Abouelleil A."/>
            <person name="Allen A.W."/>
            <person name="Alvarado L."/>
            <person name="Arachchi H.M."/>
            <person name="Berlin A.M."/>
            <person name="Chapman S.B."/>
            <person name="Gainer-Dewar J."/>
            <person name="Goldberg J."/>
            <person name="Griggs A."/>
            <person name="Gujja S."/>
            <person name="Hansen M."/>
            <person name="Howarth C."/>
            <person name="Imamovic A."/>
            <person name="Ireland A."/>
            <person name="Larimer J."/>
            <person name="McCowan C."/>
            <person name="Murphy C."/>
            <person name="Pearson M."/>
            <person name="Poon T.W."/>
            <person name="Priest M."/>
            <person name="Roberts A."/>
            <person name="Saif S."/>
            <person name="Shea T."/>
            <person name="Sisk P."/>
            <person name="Sykes S."/>
            <person name="Wortman J."/>
            <person name="Nusbaum C."/>
            <person name="Birren B."/>
        </authorList>
    </citation>
    <scope>NUCLEOTIDE SEQUENCE [LARGE SCALE GENOMIC DNA]</scope>
    <source>
        <strain evidence="2">ATCC 38817</strain>
    </source>
</reference>
<feature type="compositionally biased region" description="Low complexity" evidence="1">
    <location>
        <begin position="134"/>
        <end position="147"/>
    </location>
</feature>
<dbReference type="RefSeq" id="XP_009497660.1">
    <property type="nucleotide sequence ID" value="XM_009499385.1"/>
</dbReference>
<evidence type="ECO:0000313" key="3">
    <source>
        <dbReference type="Proteomes" id="UP000030693"/>
    </source>
</evidence>
<dbReference type="GeneID" id="20530296"/>
<dbReference type="Proteomes" id="UP000030693">
    <property type="component" value="Unassembled WGS sequence"/>
</dbReference>
<feature type="compositionally biased region" description="Polar residues" evidence="1">
    <location>
        <begin position="40"/>
        <end position="90"/>
    </location>
</feature>
<feature type="compositionally biased region" description="Polar residues" evidence="1">
    <location>
        <begin position="397"/>
        <end position="406"/>
    </location>
</feature>
<feature type="compositionally biased region" description="Low complexity" evidence="1">
    <location>
        <begin position="264"/>
        <end position="292"/>
    </location>
</feature>
<feature type="compositionally biased region" description="Basic and acidic residues" evidence="1">
    <location>
        <begin position="311"/>
        <end position="326"/>
    </location>
</feature>
<feature type="compositionally biased region" description="Polar residues" evidence="1">
    <location>
        <begin position="1"/>
        <end position="23"/>
    </location>
</feature>
<feature type="region of interest" description="Disordered" evidence="1">
    <location>
        <begin position="168"/>
        <end position="440"/>
    </location>
</feature>
<feature type="compositionally biased region" description="Basic and acidic residues" evidence="1">
    <location>
        <begin position="364"/>
        <end position="375"/>
    </location>
</feature>